<dbReference type="AlphaFoldDB" id="A0A6J8AUC8"/>
<gene>
    <name evidence="1" type="ORF">MCOR_10463</name>
</gene>
<proteinExistence type="predicted"/>
<protein>
    <recommendedName>
        <fullName evidence="3">Mab-21-like HhH/H2TH-like domain-containing protein</fullName>
    </recommendedName>
</protein>
<accession>A0A6J8AUC8</accession>
<evidence type="ECO:0008006" key="3">
    <source>
        <dbReference type="Google" id="ProtNLM"/>
    </source>
</evidence>
<sequence>MLKMAAMTIRKSESLKFYKYLCQKIESEKVVRTRRLAFTIRDIGHRSTLIASGSKGEGLYLNGSDFDIKLVDPNFKVYQSEKEVQNQCFAIPLIMNTEETQPCFTQLWLFNDNIELNPNVLEKNYRGCMLSSKLYKLCYKNFADAKIPSLFLGKIHGPCISNIHDTLDVAWCLKCDKWIFQAKPWISRPRTTWPSPKIISKVKYTDENIYLGSLKHKHTFNHIHKLVLSLMKKEKLHTVIKSFTINPIYFKVKSSIIPQELQLDVANTGKFFHSLPFAHFLSFLCYYHQHDISSCRQSLQRLKYFEGTLGDCGTKCFYPKSVDSLIFCGIAHQLMGEACVAKQAFQAAARFDTFHMTSARSRLFSLVRRFHTCYFVCNFV</sequence>
<reference evidence="1 2" key="1">
    <citation type="submission" date="2020-06" db="EMBL/GenBank/DDBJ databases">
        <authorList>
            <person name="Li R."/>
            <person name="Bekaert M."/>
        </authorList>
    </citation>
    <scope>NUCLEOTIDE SEQUENCE [LARGE SCALE GENOMIC DNA]</scope>
    <source>
        <strain evidence="2">wild</strain>
    </source>
</reference>
<evidence type="ECO:0000313" key="1">
    <source>
        <dbReference type="EMBL" id="CAC5372334.1"/>
    </source>
</evidence>
<name>A0A6J8AUC8_MYTCO</name>
<organism evidence="1 2">
    <name type="scientific">Mytilus coruscus</name>
    <name type="common">Sea mussel</name>
    <dbReference type="NCBI Taxonomy" id="42192"/>
    <lineage>
        <taxon>Eukaryota</taxon>
        <taxon>Metazoa</taxon>
        <taxon>Spiralia</taxon>
        <taxon>Lophotrochozoa</taxon>
        <taxon>Mollusca</taxon>
        <taxon>Bivalvia</taxon>
        <taxon>Autobranchia</taxon>
        <taxon>Pteriomorphia</taxon>
        <taxon>Mytilida</taxon>
        <taxon>Mytiloidea</taxon>
        <taxon>Mytilidae</taxon>
        <taxon>Mytilinae</taxon>
        <taxon>Mytilus</taxon>
    </lineage>
</organism>
<dbReference type="Proteomes" id="UP000507470">
    <property type="component" value="Unassembled WGS sequence"/>
</dbReference>
<evidence type="ECO:0000313" key="2">
    <source>
        <dbReference type="Proteomes" id="UP000507470"/>
    </source>
</evidence>
<keyword evidence="2" id="KW-1185">Reference proteome</keyword>
<dbReference type="EMBL" id="CACVKT020001843">
    <property type="protein sequence ID" value="CAC5372334.1"/>
    <property type="molecule type" value="Genomic_DNA"/>
</dbReference>